<evidence type="ECO:0000256" key="1">
    <source>
        <dbReference type="SAM" id="MobiDB-lite"/>
    </source>
</evidence>
<feature type="compositionally biased region" description="Basic and acidic residues" evidence="1">
    <location>
        <begin position="1"/>
        <end position="19"/>
    </location>
</feature>
<organism evidence="3 4">
    <name type="scientific">Lithohypha guttulata</name>
    <dbReference type="NCBI Taxonomy" id="1690604"/>
    <lineage>
        <taxon>Eukaryota</taxon>
        <taxon>Fungi</taxon>
        <taxon>Dikarya</taxon>
        <taxon>Ascomycota</taxon>
        <taxon>Pezizomycotina</taxon>
        <taxon>Eurotiomycetes</taxon>
        <taxon>Chaetothyriomycetidae</taxon>
        <taxon>Chaetothyriales</taxon>
        <taxon>Trichomeriaceae</taxon>
        <taxon>Lithohypha</taxon>
    </lineage>
</organism>
<dbReference type="SUPFAM" id="SSF54695">
    <property type="entry name" value="POZ domain"/>
    <property type="match status" value="1"/>
</dbReference>
<gene>
    <name evidence="3" type="ORF">LTR24_001000</name>
</gene>
<evidence type="ECO:0000259" key="2">
    <source>
        <dbReference type="PROSITE" id="PS50097"/>
    </source>
</evidence>
<feature type="compositionally biased region" description="Polar residues" evidence="1">
    <location>
        <begin position="25"/>
        <end position="40"/>
    </location>
</feature>
<keyword evidence="4" id="KW-1185">Reference proteome</keyword>
<accession>A0ABR0KLX1</accession>
<feature type="compositionally biased region" description="Polar residues" evidence="1">
    <location>
        <begin position="61"/>
        <end position="84"/>
    </location>
</feature>
<dbReference type="Gene3D" id="3.30.710.10">
    <property type="entry name" value="Potassium Channel Kv1.1, Chain A"/>
    <property type="match status" value="1"/>
</dbReference>
<feature type="region of interest" description="Disordered" evidence="1">
    <location>
        <begin position="564"/>
        <end position="605"/>
    </location>
</feature>
<dbReference type="SMART" id="SM00225">
    <property type="entry name" value="BTB"/>
    <property type="match status" value="1"/>
</dbReference>
<dbReference type="EMBL" id="JAVRRG010000007">
    <property type="protein sequence ID" value="KAK5100205.1"/>
    <property type="molecule type" value="Genomic_DNA"/>
</dbReference>
<feature type="compositionally biased region" description="Acidic residues" evidence="1">
    <location>
        <begin position="566"/>
        <end position="575"/>
    </location>
</feature>
<sequence length="973" mass="107136">MDDEHHTEDELSDSLHDLLRGISSPAPTQTTYGRSQSTSRLIGDHGAASSSRSSLPLPSIATPSRSTTRQGISQRGRTALSQHEPSFGGADSPTIANTINLPPPNRSIFASGPPTSSVSANTAHASMSTTSVSGTSLPLSALTATGLSRRSVGRPSDLDLVVTSAAMASTEKDLDDLEIGPGSDGADGDGGIATTSQRLSSLFVSDTPGLLSREPTQLRDYSNLRSPPHDASTLAGHLLYNGFLGGKHSDITVHAFGQSYRLHKLLLDRAPYFSTAFWGPWKESSASEMTIVTEDIDPNITRAAFELALKRLYGTSNASQEEQEAVGLFATACWLDMSDLIDNCVDYILRQMNTAKLHSLIKLVTNSYYGRPGDRVLASAKAMLCREGWEMAYEHWDHIPAEIIREVIGGDPFYVPGEWERWFLALKILNRRLRRLAVESKLVDADGTYLYPKPSSLRFFAIRFDATYRRDSGFGGQKQWIDRDDAWCSLYTSPEVSPLLVLLDEGIHYLHLRFEQLQHIRSARDVLGVPILPDKVISDALWMQMELRQRVVNSHEGDIELGLSEIADEQEEPEEIVQPPSDNTRGKQREGSQASTTPSLFDIDSGSWDGNARPRKFWIPSSDVSCIFGGVRESVTSPAATTSGDWTSSVNRLSASLEPSDVAWAVDFAGSVFENTSAARNIASSSPPRYSHYPPFRFSVEFPNPRTLKEKKRVYSQTVWYAGSMWNLYIQRVNTSKGQQLGIYLHRAKDRDPSDDPLAQFIPASVDDRIGQLEREMLLRKPNIRSSTPWHDPVPVDSDEHTSGQDFDGNTSTLLSPSRSTSYRDAERTPKTSQNTSRPALPGSAYSHIQRLSTPEPTRLSMDPDSPDVDASLIRANQRLLSSISTMPPYSDPRSTIKTYFKIYSPSKAGRLLSVYESAPDSFNFGKSWGWRSSQLLLDDGIGLDAASSGKPSTVNLSGKEGKLRYMVVIGNV</sequence>
<feature type="compositionally biased region" description="Low complexity" evidence="1">
    <location>
        <begin position="811"/>
        <end position="821"/>
    </location>
</feature>
<dbReference type="PANTHER" id="PTHR47369">
    <property type="entry name" value="BTB/POZ DOMAIN-CONTAINING PROTEIN"/>
    <property type="match status" value="1"/>
</dbReference>
<dbReference type="Pfam" id="PF00651">
    <property type="entry name" value="BTB"/>
    <property type="match status" value="1"/>
</dbReference>
<dbReference type="PROSITE" id="PS50097">
    <property type="entry name" value="BTB"/>
    <property type="match status" value="1"/>
</dbReference>
<feature type="region of interest" description="Disordered" evidence="1">
    <location>
        <begin position="780"/>
        <end position="848"/>
    </location>
</feature>
<proteinExistence type="predicted"/>
<protein>
    <recommendedName>
        <fullName evidence="2">BTB domain-containing protein</fullName>
    </recommendedName>
</protein>
<feature type="compositionally biased region" description="Polar residues" evidence="1">
    <location>
        <begin position="113"/>
        <end position="123"/>
    </location>
</feature>
<feature type="compositionally biased region" description="Low complexity" evidence="1">
    <location>
        <begin position="49"/>
        <end position="59"/>
    </location>
</feature>
<feature type="region of interest" description="Disordered" evidence="1">
    <location>
        <begin position="1"/>
        <end position="123"/>
    </location>
</feature>
<comment type="caution">
    <text evidence="3">The sequence shown here is derived from an EMBL/GenBank/DDBJ whole genome shotgun (WGS) entry which is preliminary data.</text>
</comment>
<dbReference type="PANTHER" id="PTHR47369:SF1">
    <property type="entry name" value="BTB_POZ DOMAIN-CONTAINING PROTEIN"/>
    <property type="match status" value="1"/>
</dbReference>
<reference evidence="3 4" key="1">
    <citation type="submission" date="2023-08" db="EMBL/GenBank/DDBJ databases">
        <title>Black Yeasts Isolated from many extreme environments.</title>
        <authorList>
            <person name="Coleine C."/>
            <person name="Stajich J.E."/>
            <person name="Selbmann L."/>
        </authorList>
    </citation>
    <scope>NUCLEOTIDE SEQUENCE [LARGE SCALE GENOMIC DNA]</scope>
    <source>
        <strain evidence="3 4">CCFEE 5885</strain>
    </source>
</reference>
<name>A0ABR0KLX1_9EURO</name>
<dbReference type="InterPro" id="IPR011333">
    <property type="entry name" value="SKP1/BTB/POZ_sf"/>
</dbReference>
<dbReference type="InterPro" id="IPR000210">
    <property type="entry name" value="BTB/POZ_dom"/>
</dbReference>
<evidence type="ECO:0000313" key="4">
    <source>
        <dbReference type="Proteomes" id="UP001345013"/>
    </source>
</evidence>
<dbReference type="Proteomes" id="UP001345013">
    <property type="component" value="Unassembled WGS sequence"/>
</dbReference>
<evidence type="ECO:0000313" key="3">
    <source>
        <dbReference type="EMBL" id="KAK5100205.1"/>
    </source>
</evidence>
<feature type="domain" description="BTB" evidence="2">
    <location>
        <begin position="249"/>
        <end position="313"/>
    </location>
</feature>